<dbReference type="Pfam" id="PF12796">
    <property type="entry name" value="Ank_2"/>
    <property type="match status" value="2"/>
</dbReference>
<feature type="repeat" description="ANK" evidence="3">
    <location>
        <begin position="184"/>
        <end position="216"/>
    </location>
</feature>
<proteinExistence type="predicted"/>
<keyword evidence="1" id="KW-0677">Repeat</keyword>
<keyword evidence="6" id="KW-1185">Reference proteome</keyword>
<dbReference type="PANTHER" id="PTHR46680">
    <property type="entry name" value="NF-KAPPA-B INHIBITOR ALPHA"/>
    <property type="match status" value="1"/>
</dbReference>
<dbReference type="GO" id="GO:0071356">
    <property type="term" value="P:cellular response to tumor necrosis factor"/>
    <property type="evidence" value="ECO:0007669"/>
    <property type="project" value="TreeGrafter"/>
</dbReference>
<evidence type="ECO:0000256" key="3">
    <source>
        <dbReference type="PROSITE-ProRule" id="PRU00023"/>
    </source>
</evidence>
<evidence type="ECO:0000256" key="1">
    <source>
        <dbReference type="ARBA" id="ARBA00022737"/>
    </source>
</evidence>
<dbReference type="PRINTS" id="PR01415">
    <property type="entry name" value="ANKYRIN"/>
</dbReference>
<dbReference type="Gene3D" id="1.25.40.20">
    <property type="entry name" value="Ankyrin repeat-containing domain"/>
    <property type="match status" value="2"/>
</dbReference>
<dbReference type="GO" id="GO:0005829">
    <property type="term" value="C:cytosol"/>
    <property type="evidence" value="ECO:0007669"/>
    <property type="project" value="TreeGrafter"/>
</dbReference>
<dbReference type="PROSITE" id="PS50297">
    <property type="entry name" value="ANK_REP_REGION"/>
    <property type="match status" value="2"/>
</dbReference>
<gene>
    <name evidence="5" type="ORF">C0Q70_09110</name>
</gene>
<feature type="region of interest" description="Disordered" evidence="4">
    <location>
        <begin position="376"/>
        <end position="401"/>
    </location>
</feature>
<dbReference type="SMART" id="SM00248">
    <property type="entry name" value="ANK"/>
    <property type="match status" value="6"/>
</dbReference>
<dbReference type="EMBL" id="PZQS01000005">
    <property type="protein sequence ID" value="PVD29853.1"/>
    <property type="molecule type" value="Genomic_DNA"/>
</dbReference>
<dbReference type="Proteomes" id="UP000245119">
    <property type="component" value="Linkage Group LG5"/>
</dbReference>
<dbReference type="InterPro" id="IPR036770">
    <property type="entry name" value="Ankyrin_rpt-contain_sf"/>
</dbReference>
<dbReference type="GO" id="GO:0051059">
    <property type="term" value="F:NF-kappaB binding"/>
    <property type="evidence" value="ECO:0007669"/>
    <property type="project" value="TreeGrafter"/>
</dbReference>
<reference evidence="5 6" key="1">
    <citation type="submission" date="2018-04" db="EMBL/GenBank/DDBJ databases">
        <title>The genome of golden apple snail Pomacea canaliculata provides insight into stress tolerance and invasive adaptation.</title>
        <authorList>
            <person name="Liu C."/>
            <person name="Liu B."/>
            <person name="Ren Y."/>
            <person name="Zhang Y."/>
            <person name="Wang H."/>
            <person name="Li S."/>
            <person name="Jiang F."/>
            <person name="Yin L."/>
            <person name="Zhang G."/>
            <person name="Qian W."/>
            <person name="Fan W."/>
        </authorList>
    </citation>
    <scope>NUCLEOTIDE SEQUENCE [LARGE SCALE GENOMIC DNA]</scope>
    <source>
        <strain evidence="5">SZHN2017</strain>
        <tissue evidence="5">Muscle</tissue>
    </source>
</reference>
<dbReference type="PANTHER" id="PTHR46680:SF3">
    <property type="entry name" value="NF-KAPPA-B INHIBITOR CACTUS"/>
    <property type="match status" value="1"/>
</dbReference>
<protein>
    <submittedName>
        <fullName evidence="5">Uncharacterized protein</fullName>
    </submittedName>
</protein>
<evidence type="ECO:0000313" key="6">
    <source>
        <dbReference type="Proteomes" id="UP000245119"/>
    </source>
</evidence>
<sequence>MTLPKHTEEEGSVESYLEVDGCSSATFSSLSFVRGLQTLTISDTQGYRSPDETSKDVILFSERDSCEHRVAAPSESSSGIGTLGLGSVWDSAGHMALSPTVSTVEDDYDDVFCTKDISMAMNDMPTDSRHRPKSGIWMEEPPDNFPDKDGDTVLHLAVLQAVARLSDLMRLLQLQGQVNFRNRLFQTPLHIAVLTSQVGATEALLDLGASLSMQDCHGNTPLHTACEREDVPTLLALLGRSKGRPDDSDINNLRQQPLDRRKERYDKEVADALTIRNYEGLTCLHIAVLNSNPKIVHLLLEHGADINAKDGKSGRTALHFAVETVDISDSRMLEKLLTHQDINVDAATFACQTALQLALGRKRFDLVDLLRAHGGSWSDATRDSTSDSYSDDEMDRDQELPYDDVCIAGQPVLVSRRR</sequence>
<dbReference type="STRING" id="400727.A0A2T7P8V9"/>
<name>A0A2T7P8V9_POMCA</name>
<feature type="repeat" description="ANK" evidence="3">
    <location>
        <begin position="279"/>
        <end position="311"/>
    </location>
</feature>
<dbReference type="OrthoDB" id="20727at2759"/>
<dbReference type="InterPro" id="IPR051070">
    <property type="entry name" value="NF-kappa-B_inhibitor"/>
</dbReference>
<evidence type="ECO:0000313" key="5">
    <source>
        <dbReference type="EMBL" id="PVD29853.1"/>
    </source>
</evidence>
<organism evidence="5 6">
    <name type="scientific">Pomacea canaliculata</name>
    <name type="common">Golden apple snail</name>
    <dbReference type="NCBI Taxonomy" id="400727"/>
    <lineage>
        <taxon>Eukaryota</taxon>
        <taxon>Metazoa</taxon>
        <taxon>Spiralia</taxon>
        <taxon>Lophotrochozoa</taxon>
        <taxon>Mollusca</taxon>
        <taxon>Gastropoda</taxon>
        <taxon>Caenogastropoda</taxon>
        <taxon>Architaenioglossa</taxon>
        <taxon>Ampullarioidea</taxon>
        <taxon>Ampullariidae</taxon>
        <taxon>Pomacea</taxon>
    </lineage>
</organism>
<dbReference type="SUPFAM" id="SSF48403">
    <property type="entry name" value="Ankyrin repeat"/>
    <property type="match status" value="1"/>
</dbReference>
<accession>A0A2T7P8V9</accession>
<feature type="compositionally biased region" description="Acidic residues" evidence="4">
    <location>
        <begin position="389"/>
        <end position="401"/>
    </location>
</feature>
<dbReference type="InterPro" id="IPR002110">
    <property type="entry name" value="Ankyrin_rpt"/>
</dbReference>
<dbReference type="AlphaFoldDB" id="A0A2T7P8V9"/>
<dbReference type="PROSITE" id="PS50088">
    <property type="entry name" value="ANK_REPEAT"/>
    <property type="match status" value="2"/>
</dbReference>
<evidence type="ECO:0000256" key="2">
    <source>
        <dbReference type="ARBA" id="ARBA00023043"/>
    </source>
</evidence>
<evidence type="ECO:0000256" key="4">
    <source>
        <dbReference type="SAM" id="MobiDB-lite"/>
    </source>
</evidence>
<keyword evidence="2 3" id="KW-0040">ANK repeat</keyword>
<comment type="caution">
    <text evidence="5">The sequence shown here is derived from an EMBL/GenBank/DDBJ whole genome shotgun (WGS) entry which is preliminary data.</text>
</comment>